<evidence type="ECO:0008006" key="3">
    <source>
        <dbReference type="Google" id="ProtNLM"/>
    </source>
</evidence>
<evidence type="ECO:0000313" key="2">
    <source>
        <dbReference type="Proteomes" id="UP001627154"/>
    </source>
</evidence>
<dbReference type="EMBL" id="JBJJXI010000108">
    <property type="protein sequence ID" value="KAL3391648.1"/>
    <property type="molecule type" value="Genomic_DNA"/>
</dbReference>
<protein>
    <recommendedName>
        <fullName evidence="3">Reverse transcriptase domain-containing protein</fullName>
    </recommendedName>
</protein>
<keyword evidence="2" id="KW-1185">Reference proteome</keyword>
<gene>
    <name evidence="1" type="ORF">TKK_013579</name>
</gene>
<name>A0ABD2WFC8_9HYME</name>
<accession>A0ABD2WFC8</accession>
<comment type="caution">
    <text evidence="1">The sequence shown here is derived from an EMBL/GenBank/DDBJ whole genome shotgun (WGS) entry which is preliminary data.</text>
</comment>
<organism evidence="1 2">
    <name type="scientific">Trichogramma kaykai</name>
    <dbReference type="NCBI Taxonomy" id="54128"/>
    <lineage>
        <taxon>Eukaryota</taxon>
        <taxon>Metazoa</taxon>
        <taxon>Ecdysozoa</taxon>
        <taxon>Arthropoda</taxon>
        <taxon>Hexapoda</taxon>
        <taxon>Insecta</taxon>
        <taxon>Pterygota</taxon>
        <taxon>Neoptera</taxon>
        <taxon>Endopterygota</taxon>
        <taxon>Hymenoptera</taxon>
        <taxon>Apocrita</taxon>
        <taxon>Proctotrupomorpha</taxon>
        <taxon>Chalcidoidea</taxon>
        <taxon>Trichogrammatidae</taxon>
        <taxon>Trichogramma</taxon>
    </lineage>
</organism>
<dbReference type="Proteomes" id="UP001627154">
    <property type="component" value="Unassembled WGS sequence"/>
</dbReference>
<sequence>MGDLNSDLSATNVNEEGRDLEKLLEENSYHPVPFGPTHHQARLRVDPVTGQRTLRESYTWIDVICVSLPERVLSHQKSSEPFIQVHDYIAIDYAFGTAAAREMVTASRDFRRYDAALFRADVGRALDDAVPAGRRDLTTLLRNFYSATTTVLDRHAPMSVRAARGLSRPWCSGELRRRLRERDRLYRTARRSGNVELLLEYRRIRKELKIRMKEARDAYYSRQLASAGDAASRWSALRRLGLARPTLPSPLQFFGADELVSHYASVTNLGAPCAREELDEILLAAPAPSVVGFGLSRVEAVDVLGALHECSSRARGWSRDGLSLRYLQDVFTVVAPALDEIFNASIEERT</sequence>
<evidence type="ECO:0000313" key="1">
    <source>
        <dbReference type="EMBL" id="KAL3391648.1"/>
    </source>
</evidence>
<dbReference type="AlphaFoldDB" id="A0ABD2WFC8"/>
<reference evidence="1 2" key="1">
    <citation type="journal article" date="2024" name="bioRxiv">
        <title>A reference genome for Trichogramma kaykai: A tiny desert-dwelling parasitoid wasp with competing sex-ratio distorters.</title>
        <authorList>
            <person name="Culotta J."/>
            <person name="Lindsey A.R."/>
        </authorList>
    </citation>
    <scope>NUCLEOTIDE SEQUENCE [LARGE SCALE GENOMIC DNA]</scope>
    <source>
        <strain evidence="1 2">KSX58</strain>
    </source>
</reference>
<proteinExistence type="predicted"/>